<keyword evidence="1" id="KW-0732">Signal</keyword>
<feature type="signal peptide" evidence="1">
    <location>
        <begin position="1"/>
        <end position="18"/>
    </location>
</feature>
<sequence>MRNLIALALCAFSAPTLAANYCPDEELPWFVAEIPHGYAIVRMAYSDFCKQDHMSDDPAFICDGRDDYRLYFDLKGKTLTVRNDKGLLAEAEECKVDFSNMLGPN</sequence>
<dbReference type="STRING" id="69279.BG36_20790"/>
<dbReference type="AlphaFoldDB" id="A0A011TDF9"/>
<protein>
    <submittedName>
        <fullName evidence="2">Uncharacterized protein</fullName>
    </submittedName>
</protein>
<reference evidence="2 3" key="1">
    <citation type="submission" date="2014-02" db="EMBL/GenBank/DDBJ databases">
        <title>Aquamicrobium defluvii Genome sequencing.</title>
        <authorList>
            <person name="Wang X."/>
        </authorList>
    </citation>
    <scope>NUCLEOTIDE SEQUENCE [LARGE SCALE GENOMIC DNA]</scope>
    <source>
        <strain evidence="2 3">W13Z1</strain>
    </source>
</reference>
<name>A0A011TDF9_9HYPH</name>
<dbReference type="HOGENOM" id="CLU_2230884_0_0_5"/>
<accession>A0A011TDF9</accession>
<evidence type="ECO:0000313" key="2">
    <source>
        <dbReference type="EMBL" id="EXL09704.1"/>
    </source>
</evidence>
<dbReference type="Proteomes" id="UP000019849">
    <property type="component" value="Unassembled WGS sequence"/>
</dbReference>
<dbReference type="RefSeq" id="WP_036992729.1">
    <property type="nucleotide sequence ID" value="NZ_KK073880.1"/>
</dbReference>
<organism evidence="2 3">
    <name type="scientific">Aquamicrobium defluvii</name>
    <dbReference type="NCBI Taxonomy" id="69279"/>
    <lineage>
        <taxon>Bacteria</taxon>
        <taxon>Pseudomonadati</taxon>
        <taxon>Pseudomonadota</taxon>
        <taxon>Alphaproteobacteria</taxon>
        <taxon>Hyphomicrobiales</taxon>
        <taxon>Phyllobacteriaceae</taxon>
        <taxon>Aquamicrobium</taxon>
    </lineage>
</organism>
<evidence type="ECO:0000313" key="3">
    <source>
        <dbReference type="Proteomes" id="UP000019849"/>
    </source>
</evidence>
<dbReference type="EMBL" id="JENY01000006">
    <property type="protein sequence ID" value="EXL09704.1"/>
    <property type="molecule type" value="Genomic_DNA"/>
</dbReference>
<gene>
    <name evidence="2" type="ORF">BG36_20790</name>
</gene>
<proteinExistence type="predicted"/>
<evidence type="ECO:0000256" key="1">
    <source>
        <dbReference type="SAM" id="SignalP"/>
    </source>
</evidence>
<comment type="caution">
    <text evidence="2">The sequence shown here is derived from an EMBL/GenBank/DDBJ whole genome shotgun (WGS) entry which is preliminary data.</text>
</comment>
<feature type="chain" id="PRO_5001464150" evidence="1">
    <location>
        <begin position="19"/>
        <end position="105"/>
    </location>
</feature>